<feature type="region of interest" description="Disordered" evidence="1">
    <location>
        <begin position="79"/>
        <end position="104"/>
    </location>
</feature>
<evidence type="ECO:0000313" key="2">
    <source>
        <dbReference type="EMBL" id="KIO19572.1"/>
    </source>
</evidence>
<evidence type="ECO:0000313" key="3">
    <source>
        <dbReference type="Proteomes" id="UP000054248"/>
    </source>
</evidence>
<dbReference type="AlphaFoldDB" id="A0A0C3LDM9"/>
<dbReference type="EMBL" id="KN823214">
    <property type="protein sequence ID" value="KIO19572.1"/>
    <property type="molecule type" value="Genomic_DNA"/>
</dbReference>
<dbReference type="HOGENOM" id="CLU_061438_1_0_1"/>
<gene>
    <name evidence="2" type="ORF">M407DRAFT_30765</name>
</gene>
<protein>
    <submittedName>
        <fullName evidence="2">Uncharacterized protein</fullName>
    </submittedName>
</protein>
<evidence type="ECO:0000256" key="1">
    <source>
        <dbReference type="SAM" id="MobiDB-lite"/>
    </source>
</evidence>
<reference evidence="2 3" key="1">
    <citation type="submission" date="2014-04" db="EMBL/GenBank/DDBJ databases">
        <authorList>
            <consortium name="DOE Joint Genome Institute"/>
            <person name="Kuo A."/>
            <person name="Girlanda M."/>
            <person name="Perotto S."/>
            <person name="Kohler A."/>
            <person name="Nagy L.G."/>
            <person name="Floudas D."/>
            <person name="Copeland A."/>
            <person name="Barry K.W."/>
            <person name="Cichocki N."/>
            <person name="Veneault-Fourrey C."/>
            <person name="LaButti K."/>
            <person name="Lindquist E.A."/>
            <person name="Lipzen A."/>
            <person name="Lundell T."/>
            <person name="Morin E."/>
            <person name="Murat C."/>
            <person name="Sun H."/>
            <person name="Tunlid A."/>
            <person name="Henrissat B."/>
            <person name="Grigoriev I.V."/>
            <person name="Hibbett D.S."/>
            <person name="Martin F."/>
            <person name="Nordberg H.P."/>
            <person name="Cantor M.N."/>
            <person name="Hua S.X."/>
        </authorList>
    </citation>
    <scope>NUCLEOTIDE SEQUENCE [LARGE SCALE GENOMIC DNA]</scope>
    <source>
        <strain evidence="2 3">MUT 4182</strain>
    </source>
</reference>
<reference evidence="3" key="2">
    <citation type="submission" date="2015-01" db="EMBL/GenBank/DDBJ databases">
        <title>Evolutionary Origins and Diversification of the Mycorrhizal Mutualists.</title>
        <authorList>
            <consortium name="DOE Joint Genome Institute"/>
            <consortium name="Mycorrhizal Genomics Consortium"/>
            <person name="Kohler A."/>
            <person name="Kuo A."/>
            <person name="Nagy L.G."/>
            <person name="Floudas D."/>
            <person name="Copeland A."/>
            <person name="Barry K.W."/>
            <person name="Cichocki N."/>
            <person name="Veneault-Fourrey C."/>
            <person name="LaButti K."/>
            <person name="Lindquist E.A."/>
            <person name="Lipzen A."/>
            <person name="Lundell T."/>
            <person name="Morin E."/>
            <person name="Murat C."/>
            <person name="Riley R."/>
            <person name="Ohm R."/>
            <person name="Sun H."/>
            <person name="Tunlid A."/>
            <person name="Henrissat B."/>
            <person name="Grigoriev I.V."/>
            <person name="Hibbett D.S."/>
            <person name="Martin F."/>
        </authorList>
    </citation>
    <scope>NUCLEOTIDE SEQUENCE [LARGE SCALE GENOMIC DNA]</scope>
    <source>
        <strain evidence="3">MUT 4182</strain>
    </source>
</reference>
<organism evidence="2 3">
    <name type="scientific">Tulasnella calospora MUT 4182</name>
    <dbReference type="NCBI Taxonomy" id="1051891"/>
    <lineage>
        <taxon>Eukaryota</taxon>
        <taxon>Fungi</taxon>
        <taxon>Dikarya</taxon>
        <taxon>Basidiomycota</taxon>
        <taxon>Agaricomycotina</taxon>
        <taxon>Agaricomycetes</taxon>
        <taxon>Cantharellales</taxon>
        <taxon>Tulasnellaceae</taxon>
        <taxon>Tulasnella</taxon>
    </lineage>
</organism>
<keyword evidence="3" id="KW-1185">Reference proteome</keyword>
<proteinExistence type="predicted"/>
<name>A0A0C3LDM9_9AGAM</name>
<dbReference type="Proteomes" id="UP000054248">
    <property type="component" value="Unassembled WGS sequence"/>
</dbReference>
<accession>A0A0C3LDM9</accession>
<sequence>MSSPPLVERFKGTNWEECHEFILAIRTRAMWEGKRRDSAWMADFAANYFWHKALSWHCRLPEDVREDWSKLEIALTDRWPEPEDDDKPQINPTPAAAPSLNRNGGADRSLQGLLKVVLDELNTTYYVRFAHSFCGLTTDASEAIRVRCNFASGATLLERTVNQSHSWLAAHWTIPSPKIEKGSDDYAFLSSVDTVSLKSSWTSGTPFQLISCTVLDNGEVVPVWKKDDASKIRLFVTTITNSLYLVTDAEAFLQPRSSAKRGKFFIEATE</sequence>